<protein>
    <submittedName>
        <fullName evidence="5">Uncharacterized protein</fullName>
    </submittedName>
</protein>
<comment type="caution">
    <text evidence="5">The sequence shown here is derived from an EMBL/GenBank/DDBJ whole genome shotgun (WGS) entry which is preliminary data.</text>
</comment>
<dbReference type="Proteomes" id="UP001566132">
    <property type="component" value="Unassembled WGS sequence"/>
</dbReference>
<feature type="region of interest" description="Disordered" evidence="2">
    <location>
        <begin position="266"/>
        <end position="286"/>
    </location>
</feature>
<organism evidence="5 6">
    <name type="scientific">Hypothenemus hampei</name>
    <name type="common">Coffee berry borer</name>
    <dbReference type="NCBI Taxonomy" id="57062"/>
    <lineage>
        <taxon>Eukaryota</taxon>
        <taxon>Metazoa</taxon>
        <taxon>Ecdysozoa</taxon>
        <taxon>Arthropoda</taxon>
        <taxon>Hexapoda</taxon>
        <taxon>Insecta</taxon>
        <taxon>Pterygota</taxon>
        <taxon>Neoptera</taxon>
        <taxon>Endopterygota</taxon>
        <taxon>Coleoptera</taxon>
        <taxon>Polyphaga</taxon>
        <taxon>Cucujiformia</taxon>
        <taxon>Curculionidae</taxon>
        <taxon>Scolytinae</taxon>
        <taxon>Hypothenemus</taxon>
    </lineage>
</organism>
<feature type="domain" description="DUF4770" evidence="3">
    <location>
        <begin position="198"/>
        <end position="350"/>
    </location>
</feature>
<name>A0ABD1EJ62_HYPHA</name>
<dbReference type="EMBL" id="JBDJPC010000007">
    <property type="protein sequence ID" value="KAL1494748.1"/>
    <property type="molecule type" value="Genomic_DNA"/>
</dbReference>
<dbReference type="Pfam" id="PF15994">
    <property type="entry name" value="DUF4770"/>
    <property type="match status" value="1"/>
</dbReference>
<evidence type="ECO:0000259" key="3">
    <source>
        <dbReference type="Pfam" id="PF15994"/>
    </source>
</evidence>
<dbReference type="InterPro" id="IPR031936">
    <property type="entry name" value="DUF4771"/>
</dbReference>
<feature type="domain" description="DUF4771" evidence="4">
    <location>
        <begin position="1111"/>
        <end position="1263"/>
    </location>
</feature>
<accession>A0ABD1EJ62</accession>
<dbReference type="Pfam" id="PF15995">
    <property type="entry name" value="DUF4771"/>
    <property type="match status" value="1"/>
</dbReference>
<evidence type="ECO:0000313" key="5">
    <source>
        <dbReference type="EMBL" id="KAL1494748.1"/>
    </source>
</evidence>
<feature type="coiled-coil region" evidence="1">
    <location>
        <begin position="971"/>
        <end position="998"/>
    </location>
</feature>
<reference evidence="5 6" key="1">
    <citation type="submission" date="2024-05" db="EMBL/GenBank/DDBJ databases">
        <title>Genetic variation in Jamaican populations of the coffee berry borer (Hypothenemus hampei).</title>
        <authorList>
            <person name="Errbii M."/>
            <person name="Myrie A."/>
        </authorList>
    </citation>
    <scope>NUCLEOTIDE SEQUENCE [LARGE SCALE GENOMIC DNA]</scope>
    <source>
        <strain evidence="5">JA-Hopewell-2020-01-JO</strain>
        <tissue evidence="5">Whole body</tissue>
    </source>
</reference>
<feature type="compositionally biased region" description="Basic residues" evidence="2">
    <location>
        <begin position="273"/>
        <end position="286"/>
    </location>
</feature>
<evidence type="ECO:0000256" key="2">
    <source>
        <dbReference type="SAM" id="MobiDB-lite"/>
    </source>
</evidence>
<keyword evidence="1" id="KW-0175">Coiled coil</keyword>
<dbReference type="InterPro" id="IPR031935">
    <property type="entry name" value="DUF4770"/>
</dbReference>
<sequence length="1287" mass="147783">MNQFSINDKPKEKSYNGGDMIETHSISPWRSVGKILPTSVTPKENVFGSLRPTKQCVDYNISETWLKMQRGDLKVNVKQTTATYKDIPWEICKSKRKKKLKLFHGGPPQWKFIDELWSERTEEVNAKVRKYNKRIEQNRKRNRQTIYKNAHNVIQDMVGPEWFIELSPKQLSVIDKLESAISLDLYNGLTENCAVVLVGLGLVLCPNKYHIEKALLHSCSDPVEFLLVLYQIINPHRTSYTLNDRLLLSSVVHLTIKSTLKELHVRIPSPPKPAKKRKTPKQKKRKEYVSPYLESLTYNPTPPKCVGMSTNKPKQYPESPYFAYIPELELQKLSPDLVFPTDQKDLDFQKYMKEFHDAEEFYRRLIKTGKCTDFHLVPPKIHKLCPNILHPPEPSPIDPRFITPHLCKVTVSEELLCFCNENPPQVKKLKKSCCEKNAQKYLESLCFCEECMEQLRQKNLIRIHEGYQGRMCKCEDPVPIIAGTISAKICDCYKDYRDKIVGCAARQRLKDEPLTHLIGNVVMTKLGPVYTILGTKGSKICLCNEILVRKQQIKKIKNILSTNEAKFVIGGVSYTSNGPVYNLTSVVARKPCKCILSYREKLKALIVQNQLRSCSITFVNYGLICGKFGPIFHISNVADGYFKNLNEVREVCSCEIKKAQCFERCRDYVEYRANSHKSNSGCSASCTSETSSLGDSTSSSTSSNFTENNECCRFCDSSKKKKSCKIMNRETISSTSTSSTEDSSSMSSGKCPFCTKHETTPMKSFCKKLSTRSFSPTSSENYEKSCSCKDELDKFLISKCPCEECNRKIRQSYARYVMGGTKTTASGKQINIVQGIHQPLCSCLQDHLKNVEKIDDYRARVKARYEMRKKPKKYCISGVCYTPLGPKYVISSVRPPVECECGKALREKKEMEEYEKQRAKLPNTGRIKYEITGVKAMPEKNVYILSAVRPTAPCKCENLLSKFENAHRTCMTEFEQYLRQAKEEMKLFENDKLEDKKSETNLIINSDLHLENEGEYAIPNEINQKISNEVETPFTEAQVEELHIVPELSSNGEVNNAVESTSELSSNSEDSECGSCHVDNPAQVIAIIIPQDKPLPEVFVNKRFAIFKTLANNQRIMMETLKHILKGMAEDGFPLAKLPQVYKLPIFKLWINMRCKMFWTHTDKVKSYVKSTIFWRHNDFCYNLPVPPRMPYSHVKAQTMTWKNSKSVRKVADEKSKKFYRELKQATIESGREFFATTFAYEFPFHTWRDCAFAYLPTKEQDLFPFKIIQPHDAKYVPDNKRLDCYC</sequence>
<gene>
    <name evidence="5" type="ORF">ABEB36_010294</name>
</gene>
<feature type="region of interest" description="Disordered" evidence="2">
    <location>
        <begin position="1"/>
        <end position="20"/>
    </location>
</feature>
<dbReference type="PANTHER" id="PTHR41967">
    <property type="entry name" value="FI19406P1-RELATED"/>
    <property type="match status" value="1"/>
</dbReference>
<proteinExistence type="predicted"/>
<keyword evidence="6" id="KW-1185">Reference proteome</keyword>
<evidence type="ECO:0000313" key="6">
    <source>
        <dbReference type="Proteomes" id="UP001566132"/>
    </source>
</evidence>
<evidence type="ECO:0000256" key="1">
    <source>
        <dbReference type="SAM" id="Coils"/>
    </source>
</evidence>
<dbReference type="PANTHER" id="PTHR41967:SF6">
    <property type="entry name" value="FI19406P1-RELATED"/>
    <property type="match status" value="1"/>
</dbReference>
<evidence type="ECO:0000259" key="4">
    <source>
        <dbReference type="Pfam" id="PF15995"/>
    </source>
</evidence>